<dbReference type="InterPro" id="IPR018247">
    <property type="entry name" value="EF_Hand_1_Ca_BS"/>
</dbReference>
<proteinExistence type="predicted"/>
<protein>
    <submittedName>
        <fullName evidence="1">Uncharacterized protein</fullName>
    </submittedName>
</protein>
<dbReference type="PROSITE" id="PS00018">
    <property type="entry name" value="EF_HAND_1"/>
    <property type="match status" value="2"/>
</dbReference>
<dbReference type="EMBL" id="CP036339">
    <property type="protein sequence ID" value="QDT75523.1"/>
    <property type="molecule type" value="Genomic_DNA"/>
</dbReference>
<reference evidence="1 2" key="1">
    <citation type="submission" date="2019-02" db="EMBL/GenBank/DDBJ databases">
        <title>Deep-cultivation of Planctomycetes and their phenomic and genomic characterization uncovers novel biology.</title>
        <authorList>
            <person name="Wiegand S."/>
            <person name="Jogler M."/>
            <person name="Boedeker C."/>
            <person name="Pinto D."/>
            <person name="Vollmers J."/>
            <person name="Rivas-Marin E."/>
            <person name="Kohn T."/>
            <person name="Peeters S.H."/>
            <person name="Heuer A."/>
            <person name="Rast P."/>
            <person name="Oberbeckmann S."/>
            <person name="Bunk B."/>
            <person name="Jeske O."/>
            <person name="Meyerdierks A."/>
            <person name="Storesund J.E."/>
            <person name="Kallscheuer N."/>
            <person name="Luecker S."/>
            <person name="Lage O.M."/>
            <person name="Pohl T."/>
            <person name="Merkel B.J."/>
            <person name="Hornburger P."/>
            <person name="Mueller R.-W."/>
            <person name="Bruemmer F."/>
            <person name="Labrenz M."/>
            <person name="Spormann A.M."/>
            <person name="Op den Camp H."/>
            <person name="Overmann J."/>
            <person name="Amann R."/>
            <person name="Jetten M.S.M."/>
            <person name="Mascher T."/>
            <person name="Medema M.H."/>
            <person name="Devos D.P."/>
            <person name="Kaster A.-K."/>
            <person name="Ovreas L."/>
            <person name="Rohde M."/>
            <person name="Galperin M.Y."/>
            <person name="Jogler C."/>
        </authorList>
    </citation>
    <scope>NUCLEOTIDE SEQUENCE [LARGE SCALE GENOMIC DNA]</scope>
    <source>
        <strain evidence="1 2">I41</strain>
    </source>
</reference>
<evidence type="ECO:0000313" key="2">
    <source>
        <dbReference type="Proteomes" id="UP000317909"/>
    </source>
</evidence>
<dbReference type="InterPro" id="IPR011042">
    <property type="entry name" value="6-blade_b-propeller_TolB-like"/>
</dbReference>
<dbReference type="Proteomes" id="UP000317909">
    <property type="component" value="Chromosome"/>
</dbReference>
<gene>
    <name evidence="1" type="ORF">I41_47340</name>
</gene>
<dbReference type="Gene3D" id="2.120.10.30">
    <property type="entry name" value="TolB, C-terminal domain"/>
    <property type="match status" value="1"/>
</dbReference>
<dbReference type="KEGG" id="llh:I41_47340"/>
<dbReference type="InterPro" id="IPR011041">
    <property type="entry name" value="Quinoprot_gluc/sorb_DH_b-prop"/>
</dbReference>
<keyword evidence="2" id="KW-1185">Reference proteome</keyword>
<dbReference type="PROSITE" id="PS51257">
    <property type="entry name" value="PROKAR_LIPOPROTEIN"/>
    <property type="match status" value="1"/>
</dbReference>
<dbReference type="RefSeq" id="WP_145435212.1">
    <property type="nucleotide sequence ID" value="NZ_CP036339.1"/>
</dbReference>
<organism evidence="1 2">
    <name type="scientific">Lacipirellula limnantheis</name>
    <dbReference type="NCBI Taxonomy" id="2528024"/>
    <lineage>
        <taxon>Bacteria</taxon>
        <taxon>Pseudomonadati</taxon>
        <taxon>Planctomycetota</taxon>
        <taxon>Planctomycetia</taxon>
        <taxon>Pirellulales</taxon>
        <taxon>Lacipirellulaceae</taxon>
        <taxon>Lacipirellula</taxon>
    </lineage>
</organism>
<sequence length="529" mass="54106">MGLDSRISGRWLQSLALGVACVWSAVPARGITVEAPGLNPALLRVTTFADGLNYPVGMAALDDGSILTAVTNGQNYFGSTSGAVLRLADTDGDGVADVRQTLVANVPGGKISALRRAGSLVAVTGQGAGTPISLYRLGAAPADPLTYLGGITLNYPTGGWLHPHSALAIRQRPDDANRYELYFQLGSDTNFAVTTRTVTLSGSFGAAGTLVGDAVHRIELVDGPGGLSAGSPVKIAAGLRNATGMAFHPLTGDLYLGDNGIDGVVDPNEPTSADEINVVPAASLGTTAPNFGFPTAYEQYRTGTPIGSVGVRPIAAFQPIPAPNGSEAEGVNEIAFAPPMFPAPLNNGLFAGFHGKFNAAGLVNEENPLGFVNLGDNSILQVVSNADPTVGHLDGLLSTTDTLFVADISSQGAFSTPAFNSGKIYSIKSLIATGDYDRDGDVDGGDFLRWQREAGAATAPFAGADGDGNGLVDAADLALWKTAFIAAGGGSPPSTTIPEPAAWHIVVAGGCWGALGLMRRRARRVVPAA</sequence>
<dbReference type="OrthoDB" id="258547at2"/>
<dbReference type="SUPFAM" id="SSF50952">
    <property type="entry name" value="Soluble quinoprotein glucose dehydrogenase"/>
    <property type="match status" value="1"/>
</dbReference>
<accession>A0A517U4G6</accession>
<dbReference type="AlphaFoldDB" id="A0A517U4G6"/>
<name>A0A517U4G6_9BACT</name>
<evidence type="ECO:0000313" key="1">
    <source>
        <dbReference type="EMBL" id="QDT75523.1"/>
    </source>
</evidence>